<dbReference type="EMBL" id="JAAFZH010000005">
    <property type="protein sequence ID" value="NDU95970.1"/>
    <property type="molecule type" value="Genomic_DNA"/>
</dbReference>
<protein>
    <submittedName>
        <fullName evidence="1">Uncharacterized protein</fullName>
    </submittedName>
</protein>
<keyword evidence="2" id="KW-1185">Reference proteome</keyword>
<reference evidence="1 2" key="1">
    <citation type="submission" date="2020-02" db="EMBL/GenBank/DDBJ databases">
        <title>Draft genome sequence of two Spirosoma agri KCTC 52727 and Spirosoma terrae KCTC 52035.</title>
        <authorList>
            <person name="Rojas J."/>
            <person name="Ambika Manirajan B."/>
            <person name="Suarez C."/>
            <person name="Ratering S."/>
            <person name="Schnell S."/>
        </authorList>
    </citation>
    <scope>NUCLEOTIDE SEQUENCE [LARGE SCALE GENOMIC DNA]</scope>
    <source>
        <strain evidence="1 2">KCTC 52035</strain>
    </source>
</reference>
<comment type="caution">
    <text evidence="1">The sequence shown here is derived from an EMBL/GenBank/DDBJ whole genome shotgun (WGS) entry which is preliminary data.</text>
</comment>
<dbReference type="AlphaFoldDB" id="A0A6L9L6D9"/>
<gene>
    <name evidence="1" type="ORF">GK108_13895</name>
</gene>
<proteinExistence type="predicted"/>
<name>A0A6L9L6D9_9BACT</name>
<evidence type="ECO:0000313" key="1">
    <source>
        <dbReference type="EMBL" id="NDU95970.1"/>
    </source>
</evidence>
<organism evidence="1 2">
    <name type="scientific">Spirosoma terrae</name>
    <dbReference type="NCBI Taxonomy" id="1968276"/>
    <lineage>
        <taxon>Bacteria</taxon>
        <taxon>Pseudomonadati</taxon>
        <taxon>Bacteroidota</taxon>
        <taxon>Cytophagia</taxon>
        <taxon>Cytophagales</taxon>
        <taxon>Cytophagaceae</taxon>
        <taxon>Spirosoma</taxon>
    </lineage>
</organism>
<accession>A0A6L9L6D9</accession>
<sequence length="85" mass="10120">MITIKGRLTRIDFNSTTVRLEEKESLAFDSSLIHFNSTTVRLEALNRWKQDHKEFYFNSTTVRLEAHWLNQYSPSKNISIPLRYD</sequence>
<evidence type="ECO:0000313" key="2">
    <source>
        <dbReference type="Proteomes" id="UP000474175"/>
    </source>
</evidence>
<dbReference type="Proteomes" id="UP000474175">
    <property type="component" value="Unassembled WGS sequence"/>
</dbReference>